<dbReference type="PANTHER" id="PTHR45686">
    <property type="entry name" value="ADP-RIBOSYLATION FACTOR GTPASE ACTIVATING PROTEIN 3, ISOFORM H-RELATED"/>
    <property type="match status" value="1"/>
</dbReference>
<dbReference type="FunFam" id="1.10.220.150:FF:000004">
    <property type="entry name" value="Putative ADP-ribosylation factor GTPase-activating protein 2"/>
    <property type="match status" value="1"/>
</dbReference>
<dbReference type="GO" id="GO:0048205">
    <property type="term" value="P:COPI coating of Golgi vesicle"/>
    <property type="evidence" value="ECO:0007669"/>
    <property type="project" value="TreeGrafter"/>
</dbReference>
<evidence type="ECO:0000256" key="1">
    <source>
        <dbReference type="ARBA" id="ARBA00022468"/>
    </source>
</evidence>
<accession>B0DUC4</accession>
<organism evidence="9">
    <name type="scientific">Laccaria bicolor (strain S238N-H82 / ATCC MYA-4686)</name>
    <name type="common">Bicoloured deceiver</name>
    <name type="synonym">Laccaria laccata var. bicolor</name>
    <dbReference type="NCBI Taxonomy" id="486041"/>
    <lineage>
        <taxon>Eukaryota</taxon>
        <taxon>Fungi</taxon>
        <taxon>Dikarya</taxon>
        <taxon>Basidiomycota</taxon>
        <taxon>Agaricomycotina</taxon>
        <taxon>Agaricomycetes</taxon>
        <taxon>Agaricomycetidae</taxon>
        <taxon>Agaricales</taxon>
        <taxon>Agaricineae</taxon>
        <taxon>Hydnangiaceae</taxon>
        <taxon>Laccaria</taxon>
    </lineage>
</organism>
<dbReference type="FunCoup" id="B0DUC4">
    <property type="interactions" value="338"/>
</dbReference>
<dbReference type="InterPro" id="IPR037278">
    <property type="entry name" value="ARFGAP/RecO"/>
</dbReference>
<feature type="region of interest" description="Disordered" evidence="6">
    <location>
        <begin position="358"/>
        <end position="381"/>
    </location>
</feature>
<dbReference type="Gene3D" id="1.10.220.150">
    <property type="entry name" value="Arf GTPase activating protein"/>
    <property type="match status" value="1"/>
</dbReference>
<feature type="region of interest" description="Disordered" evidence="6">
    <location>
        <begin position="285"/>
        <end position="309"/>
    </location>
</feature>
<feature type="compositionally biased region" description="Polar residues" evidence="6">
    <location>
        <begin position="158"/>
        <end position="167"/>
    </location>
</feature>
<dbReference type="CDD" id="cd08831">
    <property type="entry name" value="ArfGap_ArfGap2_3_like"/>
    <property type="match status" value="1"/>
</dbReference>
<dbReference type="GO" id="GO:0000139">
    <property type="term" value="C:Golgi membrane"/>
    <property type="evidence" value="ECO:0007669"/>
    <property type="project" value="GOC"/>
</dbReference>
<protein>
    <submittedName>
        <fullName evidence="8">Predicted protein</fullName>
    </submittedName>
</protein>
<evidence type="ECO:0000256" key="3">
    <source>
        <dbReference type="ARBA" id="ARBA00022771"/>
    </source>
</evidence>
<dbReference type="GO" id="GO:0008270">
    <property type="term" value="F:zinc ion binding"/>
    <property type="evidence" value="ECO:0007669"/>
    <property type="project" value="UniProtKB-KW"/>
</dbReference>
<evidence type="ECO:0000259" key="7">
    <source>
        <dbReference type="PROSITE" id="PS50115"/>
    </source>
</evidence>
<evidence type="ECO:0000256" key="4">
    <source>
        <dbReference type="ARBA" id="ARBA00022833"/>
    </source>
</evidence>
<feature type="compositionally biased region" description="Basic and acidic residues" evidence="6">
    <location>
        <begin position="285"/>
        <end position="308"/>
    </location>
</feature>
<dbReference type="Pfam" id="PF01412">
    <property type="entry name" value="ArfGap"/>
    <property type="match status" value="1"/>
</dbReference>
<dbReference type="KEGG" id="lbc:LACBIDRAFT_310440"/>
<dbReference type="STRING" id="486041.B0DUC4"/>
<keyword evidence="1" id="KW-0343">GTPase activation</keyword>
<keyword evidence="2" id="KW-0479">Metal-binding</keyword>
<feature type="region of interest" description="Disordered" evidence="6">
    <location>
        <begin position="420"/>
        <end position="440"/>
    </location>
</feature>
<keyword evidence="3 5" id="KW-0863">Zinc-finger</keyword>
<feature type="compositionally biased region" description="Low complexity" evidence="6">
    <location>
        <begin position="230"/>
        <end position="246"/>
    </location>
</feature>
<evidence type="ECO:0000313" key="9">
    <source>
        <dbReference type="Proteomes" id="UP000001194"/>
    </source>
</evidence>
<dbReference type="Proteomes" id="UP000001194">
    <property type="component" value="Unassembled WGS sequence"/>
</dbReference>
<keyword evidence="9" id="KW-1185">Reference proteome</keyword>
<evidence type="ECO:0000256" key="2">
    <source>
        <dbReference type="ARBA" id="ARBA00022723"/>
    </source>
</evidence>
<gene>
    <name evidence="8" type="ORF">LACBIDRAFT_310440</name>
</gene>
<dbReference type="AlphaFoldDB" id="B0DUC4"/>
<dbReference type="InterPro" id="IPR038508">
    <property type="entry name" value="ArfGAP_dom_sf"/>
</dbReference>
<dbReference type="InParanoid" id="B0DUC4"/>
<feature type="region of interest" description="Disordered" evidence="6">
    <location>
        <begin position="141"/>
        <end position="262"/>
    </location>
</feature>
<dbReference type="PANTHER" id="PTHR45686:SF4">
    <property type="entry name" value="ADP-RIBOSYLATION FACTOR GTPASE ACTIVATING PROTEIN 3, ISOFORM H"/>
    <property type="match status" value="1"/>
</dbReference>
<feature type="compositionally biased region" description="Low complexity" evidence="6">
    <location>
        <begin position="185"/>
        <end position="212"/>
    </location>
</feature>
<dbReference type="RefSeq" id="XP_001887530.1">
    <property type="nucleotide sequence ID" value="XM_001887495.1"/>
</dbReference>
<proteinExistence type="predicted"/>
<reference evidence="8 9" key="1">
    <citation type="journal article" date="2008" name="Nature">
        <title>The genome of Laccaria bicolor provides insights into mycorrhizal symbiosis.</title>
        <authorList>
            <person name="Martin F."/>
            <person name="Aerts A."/>
            <person name="Ahren D."/>
            <person name="Brun A."/>
            <person name="Danchin E.G.J."/>
            <person name="Duchaussoy F."/>
            <person name="Gibon J."/>
            <person name="Kohler A."/>
            <person name="Lindquist E."/>
            <person name="Pereda V."/>
            <person name="Salamov A."/>
            <person name="Shapiro H.J."/>
            <person name="Wuyts J."/>
            <person name="Blaudez D."/>
            <person name="Buee M."/>
            <person name="Brokstein P."/>
            <person name="Canbaeck B."/>
            <person name="Cohen D."/>
            <person name="Courty P.E."/>
            <person name="Coutinho P.M."/>
            <person name="Delaruelle C."/>
            <person name="Detter J.C."/>
            <person name="Deveau A."/>
            <person name="DiFazio S."/>
            <person name="Duplessis S."/>
            <person name="Fraissinet-Tachet L."/>
            <person name="Lucic E."/>
            <person name="Frey-Klett P."/>
            <person name="Fourrey C."/>
            <person name="Feussner I."/>
            <person name="Gay G."/>
            <person name="Grimwood J."/>
            <person name="Hoegger P.J."/>
            <person name="Jain P."/>
            <person name="Kilaru S."/>
            <person name="Labbe J."/>
            <person name="Lin Y.C."/>
            <person name="Legue V."/>
            <person name="Le Tacon F."/>
            <person name="Marmeisse R."/>
            <person name="Melayah D."/>
            <person name="Montanini B."/>
            <person name="Muratet M."/>
            <person name="Nehls U."/>
            <person name="Niculita-Hirzel H."/>
            <person name="Oudot-Le Secq M.P."/>
            <person name="Peter M."/>
            <person name="Quesneville H."/>
            <person name="Rajashekar B."/>
            <person name="Reich M."/>
            <person name="Rouhier N."/>
            <person name="Schmutz J."/>
            <person name="Yin T."/>
            <person name="Chalot M."/>
            <person name="Henrissat B."/>
            <person name="Kuees U."/>
            <person name="Lucas S."/>
            <person name="Van de Peer Y."/>
            <person name="Podila G.K."/>
            <person name="Polle A."/>
            <person name="Pukkila P.J."/>
            <person name="Richardson P.M."/>
            <person name="Rouze P."/>
            <person name="Sanders I.R."/>
            <person name="Stajich J.E."/>
            <person name="Tunlid A."/>
            <person name="Tuskan G."/>
            <person name="Grigoriev I.V."/>
        </authorList>
    </citation>
    <scope>NUCLEOTIDE SEQUENCE [LARGE SCALE GENOMIC DNA]</scope>
    <source>
        <strain evidence="9">S238N-H82 / ATCC MYA-4686</strain>
    </source>
</reference>
<dbReference type="OrthoDB" id="983479at2759"/>
<dbReference type="EMBL" id="DS547136">
    <property type="protein sequence ID" value="EDR01717.1"/>
    <property type="molecule type" value="Genomic_DNA"/>
</dbReference>
<evidence type="ECO:0000256" key="5">
    <source>
        <dbReference type="PROSITE-ProRule" id="PRU00288"/>
    </source>
</evidence>
<sequence>MAEPTKQETEQVFKALRAHKGNKSCFDCNARNPTWSSVTFGVYICLECSSVHRNMGVHISFVRSTNLDSWQLAQLRTMKAGGNASAKEFFTKHGGASLLSDSDTKKKYSSRFAELYKEELARRVKDDIARFPNGIVVDGMEAPAQATNKEETEDDFFNSWSKPSTPKGSAPGTPRISTPPILGRAPSAGSSAGSTPASTPATSPAIPATAAPRTLTSSAAARPARLGAGTSRLNSASSVSSSTTTSGAPKKSKLGLGAQKTKPVDFALAERKALEEAERIKQLGYDRQREEQEEKARKEAESLRKAQELRPAVTSAATISTAKTTVETSKSPAFPRLGFGAIPGAGAAAAVAAAAAASSSTRSSSAPMADDAPTTAREKFGNQKAISSDMFFGRNSYDPNAVTEAQTRLQNFQGATSISSNQYFGREEEEESGGLAGGVGSDGLLGDGSLSGLELAARDTVAKFLANPDVQNVGESIRTGAMKLSDYLATMSER</sequence>
<feature type="compositionally biased region" description="Low complexity" evidence="6">
    <location>
        <begin position="358"/>
        <end position="369"/>
    </location>
</feature>
<dbReference type="GO" id="GO:0005096">
    <property type="term" value="F:GTPase activator activity"/>
    <property type="evidence" value="ECO:0007669"/>
    <property type="project" value="UniProtKB-KW"/>
</dbReference>
<evidence type="ECO:0000256" key="6">
    <source>
        <dbReference type="SAM" id="MobiDB-lite"/>
    </source>
</evidence>
<name>B0DUC4_LACBS</name>
<feature type="domain" description="Arf-GAP" evidence="7">
    <location>
        <begin position="10"/>
        <end position="120"/>
    </location>
</feature>
<dbReference type="SUPFAM" id="SSF57863">
    <property type="entry name" value="ArfGap/RecO-like zinc finger"/>
    <property type="match status" value="1"/>
</dbReference>
<dbReference type="HOGENOM" id="CLU_023062_7_0_1"/>
<dbReference type="InterPro" id="IPR001164">
    <property type="entry name" value="ArfGAP_dom"/>
</dbReference>
<dbReference type="PROSITE" id="PS50115">
    <property type="entry name" value="ARFGAP"/>
    <property type="match status" value="1"/>
</dbReference>
<dbReference type="PRINTS" id="PR00405">
    <property type="entry name" value="REVINTRACTNG"/>
</dbReference>
<evidence type="ECO:0000313" key="8">
    <source>
        <dbReference type="EMBL" id="EDR01717.1"/>
    </source>
</evidence>
<dbReference type="SMART" id="SM00105">
    <property type="entry name" value="ArfGap"/>
    <property type="match status" value="1"/>
</dbReference>
<keyword evidence="4" id="KW-0862">Zinc</keyword>
<dbReference type="GeneID" id="6083184"/>